<evidence type="ECO:0000256" key="5">
    <source>
        <dbReference type="SAM" id="Phobius"/>
    </source>
</evidence>
<keyword evidence="2 5" id="KW-0812">Transmembrane</keyword>
<dbReference type="InterPro" id="IPR001902">
    <property type="entry name" value="SLC26A/SulP_fam"/>
</dbReference>
<comment type="subcellular location">
    <subcellularLocation>
        <location evidence="1">Membrane</location>
        <topology evidence="1">Multi-pass membrane protein</topology>
    </subcellularLocation>
</comment>
<keyword evidence="3 5" id="KW-1133">Transmembrane helix</keyword>
<dbReference type="EMBL" id="CP047650">
    <property type="protein sequence ID" value="QHI99803.1"/>
    <property type="molecule type" value="Genomic_DNA"/>
</dbReference>
<dbReference type="InterPro" id="IPR036513">
    <property type="entry name" value="STAS_dom_sf"/>
</dbReference>
<dbReference type="KEGG" id="xyk:GT347_18545"/>
<feature type="transmembrane region" description="Helical" evidence="5">
    <location>
        <begin position="189"/>
        <end position="208"/>
    </location>
</feature>
<dbReference type="SUPFAM" id="SSF52091">
    <property type="entry name" value="SpoIIaa-like"/>
    <property type="match status" value="1"/>
</dbReference>
<feature type="transmembrane region" description="Helical" evidence="5">
    <location>
        <begin position="252"/>
        <end position="274"/>
    </location>
</feature>
<dbReference type="PANTHER" id="PTHR11814">
    <property type="entry name" value="SULFATE TRANSPORTER"/>
    <property type="match status" value="1"/>
</dbReference>
<proteinExistence type="predicted"/>
<feature type="transmembrane region" description="Helical" evidence="5">
    <location>
        <begin position="387"/>
        <end position="415"/>
    </location>
</feature>
<accession>A0A857J9A3</accession>
<keyword evidence="8" id="KW-1185">Reference proteome</keyword>
<dbReference type="Proteomes" id="UP000464787">
    <property type="component" value="Chromosome"/>
</dbReference>
<feature type="transmembrane region" description="Helical" evidence="5">
    <location>
        <begin position="350"/>
        <end position="367"/>
    </location>
</feature>
<evidence type="ECO:0000259" key="6">
    <source>
        <dbReference type="PROSITE" id="PS50801"/>
    </source>
</evidence>
<keyword evidence="4 5" id="KW-0472">Membrane</keyword>
<reference evidence="7 8" key="1">
    <citation type="submission" date="2020-01" db="EMBL/GenBank/DDBJ databases">
        <title>Genome sequencing of strain KACC 21265.</title>
        <authorList>
            <person name="Heo J."/>
            <person name="Kim S.-J."/>
            <person name="Kim J.-S."/>
            <person name="Hong S.-B."/>
            <person name="Kwon S.-W."/>
        </authorList>
    </citation>
    <scope>NUCLEOTIDE SEQUENCE [LARGE SCALE GENOMIC DNA]</scope>
    <source>
        <strain evidence="7 8">KACC 21265</strain>
    </source>
</reference>
<name>A0A857J9A3_9BURK</name>
<dbReference type="InterPro" id="IPR002645">
    <property type="entry name" value="STAS_dom"/>
</dbReference>
<dbReference type="GO" id="GO:0016020">
    <property type="term" value="C:membrane"/>
    <property type="evidence" value="ECO:0007669"/>
    <property type="project" value="UniProtKB-SubCell"/>
</dbReference>
<evidence type="ECO:0000313" key="7">
    <source>
        <dbReference type="EMBL" id="QHI99803.1"/>
    </source>
</evidence>
<evidence type="ECO:0000313" key="8">
    <source>
        <dbReference type="Proteomes" id="UP000464787"/>
    </source>
</evidence>
<protein>
    <submittedName>
        <fullName evidence="7">SulP family inorganic anion transporter</fullName>
    </submittedName>
</protein>
<dbReference type="InterPro" id="IPR011547">
    <property type="entry name" value="SLC26A/SulP_dom"/>
</dbReference>
<feature type="transmembrane region" description="Helical" evidence="5">
    <location>
        <begin position="83"/>
        <end position="103"/>
    </location>
</feature>
<dbReference type="Pfam" id="PF00916">
    <property type="entry name" value="Sulfate_transp"/>
    <property type="match status" value="1"/>
</dbReference>
<dbReference type="GO" id="GO:0055085">
    <property type="term" value="P:transmembrane transport"/>
    <property type="evidence" value="ECO:0007669"/>
    <property type="project" value="InterPro"/>
</dbReference>
<evidence type="ECO:0000256" key="1">
    <source>
        <dbReference type="ARBA" id="ARBA00004141"/>
    </source>
</evidence>
<dbReference type="AlphaFoldDB" id="A0A857J9A3"/>
<dbReference type="PROSITE" id="PS50801">
    <property type="entry name" value="STAS"/>
    <property type="match status" value="1"/>
</dbReference>
<feature type="domain" description="STAS" evidence="6">
    <location>
        <begin position="438"/>
        <end position="509"/>
    </location>
</feature>
<feature type="transmembrane region" description="Helical" evidence="5">
    <location>
        <begin position="325"/>
        <end position="343"/>
    </location>
</feature>
<gene>
    <name evidence="7" type="ORF">GT347_18545</name>
</gene>
<feature type="transmembrane region" description="Helical" evidence="5">
    <location>
        <begin position="295"/>
        <end position="313"/>
    </location>
</feature>
<organism evidence="7 8">
    <name type="scientific">Xylophilus rhododendri</name>
    <dbReference type="NCBI Taxonomy" id="2697032"/>
    <lineage>
        <taxon>Bacteria</taxon>
        <taxon>Pseudomonadati</taxon>
        <taxon>Pseudomonadota</taxon>
        <taxon>Betaproteobacteria</taxon>
        <taxon>Burkholderiales</taxon>
        <taxon>Xylophilus</taxon>
    </lineage>
</organism>
<feature type="transmembrane region" description="Helical" evidence="5">
    <location>
        <begin position="56"/>
        <end position="76"/>
    </location>
</feature>
<evidence type="ECO:0000256" key="3">
    <source>
        <dbReference type="ARBA" id="ARBA00022989"/>
    </source>
</evidence>
<evidence type="ECO:0000256" key="4">
    <source>
        <dbReference type="ARBA" id="ARBA00023136"/>
    </source>
</evidence>
<sequence length="547" mass="58880">MLDMSKTFNRDALSGLIVFLIALPLCLGIAQASHVSPFAGILAGVIGGVVVGKLSGSALSVSGPAAGLIAIVVTALAAMPFQYFLCAVMLAGAFQLLAGILGVGGMADYIPSNVIEGMLAGIGITIVVNQAENAVGFDKQAFLDEEEAGFAWTDLDEIVEHMEPGAMLISLLGLALLTLWSCRRFKRLQWFPVGLLVVLAGVLVNQMLGLVRPGWALRGDAHLIRLPVPTTVAEFFAQFTLPDFSGLALPQVWVTGAIIAVVASVETLLCIEATDKLDPQKRVTPTNVELRAQGVGNLLSGLLGGLPITSVIVRSSANINAGARTKLSTIFHGLLLLACVATIPQWLNFVPKAALAAILIFTGYRLARPQIFLSLWKADRWNQFTPFIVTVVSVVFLDLLRGVAIGLLVSIFFILRQNARLPYYYQRSSFTNNELIKLTLAQEVSFLNKASIKQTLDELPRNSAVVIDASNTAYIDFDVLEVIRDFAHSRAGERGIKLSLVGFQEHYNVPQVSTERELVSGLAGMHGEAPKRSAGLAQDLLRQLRKK</sequence>
<evidence type="ECO:0000256" key="2">
    <source>
        <dbReference type="ARBA" id="ARBA00022692"/>
    </source>
</evidence>
<feature type="transmembrane region" description="Helical" evidence="5">
    <location>
        <begin position="165"/>
        <end position="182"/>
    </location>
</feature>